<dbReference type="Proteomes" id="UP000222460">
    <property type="component" value="Unassembled WGS sequence"/>
</dbReference>
<name>A0A2C5VNE8_PSEPU</name>
<dbReference type="EMBL" id="PDKZ01000002">
    <property type="protein sequence ID" value="PHH40238.1"/>
    <property type="molecule type" value="Genomic_DNA"/>
</dbReference>
<evidence type="ECO:0000313" key="2">
    <source>
        <dbReference type="Proteomes" id="UP000222460"/>
    </source>
</evidence>
<comment type="caution">
    <text evidence="1">The sequence shown here is derived from an EMBL/GenBank/DDBJ whole genome shotgun (WGS) entry which is preliminary data.</text>
</comment>
<sequence>MSYLHLHFDGDITRNHTVSLRTLGQSLHHLQGAVNRAHLDVRYGEVWKNARLTAQDYEQTELWTRPPSEGGYIIEFFEKSPRLKQTLTRIVSAVSPAVEKSKTQALANAGSLANQSALREEQVRLGIIDPQTYENYIPTASQHPYGDRAINKEIDQLIGVVRHKNAGQSTVELIVCADIPIPFKFNRVASENFHSLVSKRNLGEPLIFSVKVTELDAINKSAKVINVVTDRMIKLQYRSDIEFELIKKYLGEQVLMNFLGSPIYEGGAYDAKGGDVFFIGLT</sequence>
<proteinExistence type="predicted"/>
<protein>
    <submittedName>
        <fullName evidence="1">Uncharacterized protein</fullName>
    </submittedName>
</protein>
<organism evidence="1 2">
    <name type="scientific">Pseudomonas putida</name>
    <name type="common">Arthrobacter siderocapsulatus</name>
    <dbReference type="NCBI Taxonomy" id="303"/>
    <lineage>
        <taxon>Bacteria</taxon>
        <taxon>Pseudomonadati</taxon>
        <taxon>Pseudomonadota</taxon>
        <taxon>Gammaproteobacteria</taxon>
        <taxon>Pseudomonadales</taxon>
        <taxon>Pseudomonadaceae</taxon>
        <taxon>Pseudomonas</taxon>
    </lineage>
</organism>
<dbReference type="AlphaFoldDB" id="A0A2C5VNE8"/>
<reference evidence="2" key="1">
    <citation type="submission" date="2017-10" db="EMBL/GenBank/DDBJ databases">
        <title>FDA dAtabase for Regulatory Grade micrObial Sequences (FDA-ARGOS): Supporting development and validation of Infectious Disease Dx tests.</title>
        <authorList>
            <person name="Goldberg B."/>
            <person name="Campos J."/>
            <person name="Tallon L."/>
            <person name="Sadzewicz L."/>
            <person name="Ott S."/>
            <person name="Zhao X."/>
            <person name="Nagaraj S."/>
            <person name="Vavikolanu K."/>
            <person name="Aluvathingal J."/>
            <person name="Nadendla S."/>
            <person name="Geyer C."/>
            <person name="Sichtig H."/>
        </authorList>
    </citation>
    <scope>NUCLEOTIDE SEQUENCE [LARGE SCALE GENOMIC DNA]</scope>
    <source>
        <strain evidence="2">FDAARGOS_376</strain>
    </source>
</reference>
<evidence type="ECO:0000313" key="1">
    <source>
        <dbReference type="EMBL" id="PHH40238.1"/>
    </source>
</evidence>
<accession>A0A2C5VNE8</accession>
<gene>
    <name evidence="1" type="ORF">CRX57_08645</name>
</gene>
<dbReference type="RefSeq" id="WP_098965144.1">
    <property type="nucleotide sequence ID" value="NZ_PDKZ01000002.1"/>
</dbReference>